<dbReference type="EMBL" id="AMFJ01034463">
    <property type="protein sequence ID" value="EKD29256.1"/>
    <property type="molecule type" value="Genomic_DNA"/>
</dbReference>
<dbReference type="GO" id="GO:0006412">
    <property type="term" value="P:translation"/>
    <property type="evidence" value="ECO:0007669"/>
    <property type="project" value="UniProtKB-UniRule"/>
</dbReference>
<dbReference type="GO" id="GO:0015935">
    <property type="term" value="C:small ribosomal subunit"/>
    <property type="evidence" value="ECO:0007669"/>
    <property type="project" value="TreeGrafter"/>
</dbReference>
<reference evidence="4" key="1">
    <citation type="journal article" date="2012" name="Science">
        <title>Fermentation, hydrogen, and sulfur metabolism in multiple uncultivated bacterial phyla.</title>
        <authorList>
            <person name="Wrighton K.C."/>
            <person name="Thomas B.C."/>
            <person name="Sharon I."/>
            <person name="Miller C.S."/>
            <person name="Castelle C.J."/>
            <person name="VerBerkmoes N.C."/>
            <person name="Wilkins M.J."/>
            <person name="Hettich R.L."/>
            <person name="Lipton M.S."/>
            <person name="Williams K.H."/>
            <person name="Long P.E."/>
            <person name="Banfield J.F."/>
        </authorList>
    </citation>
    <scope>NUCLEOTIDE SEQUENCE [LARGE SCALE GENOMIC DNA]</scope>
</reference>
<gene>
    <name evidence="3 4" type="primary">rpsP</name>
    <name evidence="4" type="ORF">ACD_78C00463G0003</name>
</gene>
<dbReference type="HAMAP" id="MF_00385">
    <property type="entry name" value="Ribosomal_bS16"/>
    <property type="match status" value="1"/>
</dbReference>
<evidence type="ECO:0000256" key="1">
    <source>
        <dbReference type="ARBA" id="ARBA00022980"/>
    </source>
</evidence>
<dbReference type="AlphaFoldDB" id="K1XWE2"/>
<dbReference type="PANTHER" id="PTHR12919">
    <property type="entry name" value="30S RIBOSOMAL PROTEIN S16"/>
    <property type="match status" value="1"/>
</dbReference>
<dbReference type="SUPFAM" id="SSF54565">
    <property type="entry name" value="Ribosomal protein S16"/>
    <property type="match status" value="1"/>
</dbReference>
<dbReference type="InterPro" id="IPR000307">
    <property type="entry name" value="Ribosomal_bS16"/>
</dbReference>
<organism evidence="4">
    <name type="scientific">uncultured bacterium</name>
    <name type="common">gcode 4</name>
    <dbReference type="NCBI Taxonomy" id="1234023"/>
    <lineage>
        <taxon>Bacteria</taxon>
        <taxon>environmental samples</taxon>
    </lineage>
</organism>
<keyword evidence="2 3" id="KW-0687">Ribonucleoprotein</keyword>
<comment type="similarity">
    <text evidence="3">Belongs to the bacterial ribosomal protein bS16 family.</text>
</comment>
<sequence>MLKIRLSRSGRKHVPFFHIVLTEHKQSAKHGYIKVLGFYNPITKELKFDEKDAAPYLANGAQYSETLVKVLSRAKK</sequence>
<dbReference type="Gene3D" id="3.30.1320.10">
    <property type="match status" value="1"/>
</dbReference>
<accession>K1XWE2</accession>
<evidence type="ECO:0000256" key="2">
    <source>
        <dbReference type="ARBA" id="ARBA00023274"/>
    </source>
</evidence>
<proteinExistence type="inferred from homology"/>
<protein>
    <recommendedName>
        <fullName evidence="3">Small ribosomal subunit protein bS16</fullName>
    </recommendedName>
</protein>
<dbReference type="NCBIfam" id="TIGR00002">
    <property type="entry name" value="S16"/>
    <property type="match status" value="1"/>
</dbReference>
<dbReference type="GO" id="GO:0005737">
    <property type="term" value="C:cytoplasm"/>
    <property type="evidence" value="ECO:0007669"/>
    <property type="project" value="UniProtKB-ARBA"/>
</dbReference>
<name>K1XWE2_9BACT</name>
<dbReference type="InterPro" id="IPR023803">
    <property type="entry name" value="Ribosomal_bS16_dom_sf"/>
</dbReference>
<evidence type="ECO:0000313" key="4">
    <source>
        <dbReference type="EMBL" id="EKD29256.1"/>
    </source>
</evidence>
<dbReference type="PANTHER" id="PTHR12919:SF20">
    <property type="entry name" value="SMALL RIBOSOMAL SUBUNIT PROTEIN BS16M"/>
    <property type="match status" value="1"/>
</dbReference>
<dbReference type="GO" id="GO:0003735">
    <property type="term" value="F:structural constituent of ribosome"/>
    <property type="evidence" value="ECO:0007669"/>
    <property type="project" value="InterPro"/>
</dbReference>
<dbReference type="InterPro" id="IPR020592">
    <property type="entry name" value="Ribosomal_bS16_CS"/>
</dbReference>
<keyword evidence="1 3" id="KW-0689">Ribosomal protein</keyword>
<evidence type="ECO:0000256" key="3">
    <source>
        <dbReference type="HAMAP-Rule" id="MF_00385"/>
    </source>
</evidence>
<dbReference type="Pfam" id="PF00886">
    <property type="entry name" value="Ribosomal_S16"/>
    <property type="match status" value="1"/>
</dbReference>
<comment type="caution">
    <text evidence="4">The sequence shown here is derived from an EMBL/GenBank/DDBJ whole genome shotgun (WGS) entry which is preliminary data.</text>
</comment>
<dbReference type="PROSITE" id="PS00732">
    <property type="entry name" value="RIBOSOMAL_S16"/>
    <property type="match status" value="1"/>
</dbReference>